<evidence type="ECO:0000313" key="4">
    <source>
        <dbReference type="Proteomes" id="UP001432190"/>
    </source>
</evidence>
<dbReference type="EMBL" id="CP108084">
    <property type="protein sequence ID" value="WUP50837.1"/>
    <property type="molecule type" value="Genomic_DNA"/>
</dbReference>
<dbReference type="RefSeq" id="WP_120326489.1">
    <property type="nucleotide sequence ID" value="NZ_CP108084.1"/>
</dbReference>
<evidence type="ECO:0000313" key="2">
    <source>
        <dbReference type="EMBL" id="WUP50837.1"/>
    </source>
</evidence>
<name>A0A420F8H2_9ACTN</name>
<keyword evidence="4" id="KW-1185">Reference proteome</keyword>
<gene>
    <name evidence="1" type="ORF">D7I43_01385</name>
    <name evidence="2" type="ORF">OG994_04785</name>
</gene>
<dbReference type="EMBL" id="RAQQ01000001">
    <property type="protein sequence ID" value="RKF29250.1"/>
    <property type="molecule type" value="Genomic_DNA"/>
</dbReference>
<organism evidence="1 3">
    <name type="scientific">Micromonospora globbae</name>
    <dbReference type="NCBI Taxonomy" id="1894969"/>
    <lineage>
        <taxon>Bacteria</taxon>
        <taxon>Bacillati</taxon>
        <taxon>Actinomycetota</taxon>
        <taxon>Actinomycetes</taxon>
        <taxon>Micromonosporales</taxon>
        <taxon>Micromonosporaceae</taxon>
        <taxon>Micromonospora</taxon>
    </lineage>
</organism>
<dbReference type="AlphaFoldDB" id="A0A420F8H2"/>
<reference evidence="1 3" key="1">
    <citation type="journal article" date="2018" name="Int. J. Syst. Evol. Microbiol.">
        <title>Micromonospora globbae sp. nov., an endophytic actinomycete isolated from roots of Globba winitii C. H. Wright.</title>
        <authorList>
            <person name="Kuncharoen N."/>
            <person name="Pittayakhajonwut P."/>
            <person name="Tanasupawat S."/>
        </authorList>
    </citation>
    <scope>NUCLEOTIDE SEQUENCE [LARGE SCALE GENOMIC DNA]</scope>
    <source>
        <strain evidence="1 3">WPS1-2</strain>
    </source>
</reference>
<sequence length="99" mass="11312">MTSPTDDVRLCCLLWAHPGRADALHEYEDRVLPWIVEHGGEVVHRAFADGADGRPDEIQLYRFPHQAALDAYLRDERRVALTAERDAAVARTELFPVRF</sequence>
<protein>
    <recommendedName>
        <fullName evidence="5">DUF1330 domain-containing protein</fullName>
    </recommendedName>
</protein>
<dbReference type="Gene3D" id="3.30.70.100">
    <property type="match status" value="1"/>
</dbReference>
<accession>A0A420F8H2</accession>
<evidence type="ECO:0000313" key="1">
    <source>
        <dbReference type="EMBL" id="RKF29250.1"/>
    </source>
</evidence>
<dbReference type="SUPFAM" id="SSF54909">
    <property type="entry name" value="Dimeric alpha+beta barrel"/>
    <property type="match status" value="1"/>
</dbReference>
<dbReference type="Proteomes" id="UP001432190">
    <property type="component" value="Chromosome"/>
</dbReference>
<evidence type="ECO:0008006" key="5">
    <source>
        <dbReference type="Google" id="ProtNLM"/>
    </source>
</evidence>
<dbReference type="OrthoDB" id="9787920at2"/>
<proteinExistence type="predicted"/>
<evidence type="ECO:0000313" key="3">
    <source>
        <dbReference type="Proteomes" id="UP000285744"/>
    </source>
</evidence>
<reference evidence="2" key="2">
    <citation type="submission" date="2022-10" db="EMBL/GenBank/DDBJ databases">
        <title>The complete genomes of actinobacterial strains from the NBC collection.</title>
        <authorList>
            <person name="Joergensen T.S."/>
            <person name="Alvarez Arevalo M."/>
            <person name="Sterndorff E.B."/>
            <person name="Faurdal D."/>
            <person name="Vuksanovic O."/>
            <person name="Mourched A.-S."/>
            <person name="Charusanti P."/>
            <person name="Shaw S."/>
            <person name="Blin K."/>
            <person name="Weber T."/>
        </authorList>
    </citation>
    <scope>NUCLEOTIDE SEQUENCE</scope>
    <source>
        <strain evidence="2">NBC_00256</strain>
    </source>
</reference>
<dbReference type="Proteomes" id="UP000285744">
    <property type="component" value="Unassembled WGS sequence"/>
</dbReference>
<dbReference type="InterPro" id="IPR011008">
    <property type="entry name" value="Dimeric_a/b-barrel"/>
</dbReference>